<comment type="caution">
    <text evidence="5">The sequence shown here is derived from an EMBL/GenBank/DDBJ whole genome shotgun (WGS) entry which is preliminary data.</text>
</comment>
<protein>
    <submittedName>
        <fullName evidence="5">FadR family transcriptional regulator</fullName>
    </submittedName>
</protein>
<keyword evidence="1" id="KW-0805">Transcription regulation</keyword>
<proteinExistence type="predicted"/>
<gene>
    <name evidence="5" type="ORF">KXJ70_15605</name>
</gene>
<sequence length="233" mass="25775">MPDSDLNQATSLSSQVSQYLWEYISREKLRPGDDVLSEMQIGRDLGISRTTVREAYRSLAAVGILEIGNGRRPRLMSMNSSVLAQVFGYALQTTQISYRQVMETRRSIEVQTAQLAAIRATDEQKLSLKSHIAAMRDAMDDHQRRVSADLALHQELAEASHNPVNRLLLDALQNPLMESLLVDLGSQRTLSDISRIIDAHENIVNHICDGDAVAAGNAMYSHFELSASIGSPT</sequence>
<keyword evidence="6" id="KW-1185">Reference proteome</keyword>
<dbReference type="PROSITE" id="PS50949">
    <property type="entry name" value="HTH_GNTR"/>
    <property type="match status" value="1"/>
</dbReference>
<name>A0ABS6VX64_9GAMM</name>
<dbReference type="PANTHER" id="PTHR43537:SF5">
    <property type="entry name" value="UXU OPERON TRANSCRIPTIONAL REGULATOR"/>
    <property type="match status" value="1"/>
</dbReference>
<dbReference type="EMBL" id="JAHWDQ010000004">
    <property type="protein sequence ID" value="MBW2942221.1"/>
    <property type="molecule type" value="Genomic_DNA"/>
</dbReference>
<dbReference type="Pfam" id="PF07729">
    <property type="entry name" value="FCD"/>
    <property type="match status" value="1"/>
</dbReference>
<dbReference type="Pfam" id="PF00392">
    <property type="entry name" value="GntR"/>
    <property type="match status" value="1"/>
</dbReference>
<dbReference type="InterPro" id="IPR011711">
    <property type="entry name" value="GntR_C"/>
</dbReference>
<evidence type="ECO:0000256" key="1">
    <source>
        <dbReference type="ARBA" id="ARBA00023015"/>
    </source>
</evidence>
<evidence type="ECO:0000313" key="6">
    <source>
        <dbReference type="Proteomes" id="UP001166291"/>
    </source>
</evidence>
<evidence type="ECO:0000313" key="5">
    <source>
        <dbReference type="EMBL" id="MBW2942221.1"/>
    </source>
</evidence>
<organism evidence="5 6">
    <name type="scientific">Zhongshania aquimaris</name>
    <dbReference type="NCBI Taxonomy" id="2857107"/>
    <lineage>
        <taxon>Bacteria</taxon>
        <taxon>Pseudomonadati</taxon>
        <taxon>Pseudomonadota</taxon>
        <taxon>Gammaproteobacteria</taxon>
        <taxon>Cellvibrionales</taxon>
        <taxon>Spongiibacteraceae</taxon>
        <taxon>Zhongshania</taxon>
    </lineage>
</organism>
<dbReference type="PANTHER" id="PTHR43537">
    <property type="entry name" value="TRANSCRIPTIONAL REGULATOR, GNTR FAMILY"/>
    <property type="match status" value="1"/>
</dbReference>
<reference evidence="5" key="1">
    <citation type="submission" date="2021-07" db="EMBL/GenBank/DDBJ databases">
        <title>Zhongshania sp. CAU 1632 isolated from seawater.</title>
        <authorList>
            <person name="Kim W."/>
        </authorList>
    </citation>
    <scope>NUCLEOTIDE SEQUENCE</scope>
    <source>
        <strain evidence="5">CAU 1632</strain>
    </source>
</reference>
<feature type="domain" description="HTH gntR-type" evidence="4">
    <location>
        <begin position="10"/>
        <end position="78"/>
    </location>
</feature>
<accession>A0ABS6VX64</accession>
<keyword evidence="2" id="KW-0238">DNA-binding</keyword>
<evidence type="ECO:0000256" key="2">
    <source>
        <dbReference type="ARBA" id="ARBA00023125"/>
    </source>
</evidence>
<dbReference type="InterPro" id="IPR000524">
    <property type="entry name" value="Tscrpt_reg_HTH_GntR"/>
</dbReference>
<dbReference type="RefSeq" id="WP_219044458.1">
    <property type="nucleotide sequence ID" value="NZ_JAHWDQ010000004.1"/>
</dbReference>
<evidence type="ECO:0000259" key="4">
    <source>
        <dbReference type="PROSITE" id="PS50949"/>
    </source>
</evidence>
<dbReference type="SMART" id="SM00345">
    <property type="entry name" value="HTH_GNTR"/>
    <property type="match status" value="1"/>
</dbReference>
<dbReference type="SMART" id="SM00895">
    <property type="entry name" value="FCD"/>
    <property type="match status" value="1"/>
</dbReference>
<keyword evidence="3" id="KW-0804">Transcription</keyword>
<dbReference type="Proteomes" id="UP001166291">
    <property type="component" value="Unassembled WGS sequence"/>
</dbReference>
<evidence type="ECO:0000256" key="3">
    <source>
        <dbReference type="ARBA" id="ARBA00023163"/>
    </source>
</evidence>